<reference evidence="1" key="1">
    <citation type="submission" date="2023-07" db="EMBL/GenBank/DDBJ databases">
        <authorList>
            <person name="Kim M."/>
        </authorList>
    </citation>
    <scope>NUCLEOTIDE SEQUENCE</scope>
    <source>
        <strain evidence="1">BIUV-7</strain>
    </source>
</reference>
<organism evidence="1 2">
    <name type="scientific">Sphingomonas natans</name>
    <dbReference type="NCBI Taxonomy" id="3063330"/>
    <lineage>
        <taxon>Bacteria</taxon>
        <taxon>Pseudomonadati</taxon>
        <taxon>Pseudomonadota</taxon>
        <taxon>Alphaproteobacteria</taxon>
        <taxon>Sphingomonadales</taxon>
        <taxon>Sphingomonadaceae</taxon>
        <taxon>Sphingomonas</taxon>
    </lineage>
</organism>
<keyword evidence="2" id="KW-1185">Reference proteome</keyword>
<dbReference type="Proteomes" id="UP001169764">
    <property type="component" value="Unassembled WGS sequence"/>
</dbReference>
<evidence type="ECO:0000313" key="2">
    <source>
        <dbReference type="Proteomes" id="UP001169764"/>
    </source>
</evidence>
<proteinExistence type="predicted"/>
<gene>
    <name evidence="1" type="ORF">Q4F19_17800</name>
</gene>
<dbReference type="EMBL" id="JAUOTP010000009">
    <property type="protein sequence ID" value="MDO6416245.1"/>
    <property type="molecule type" value="Genomic_DNA"/>
</dbReference>
<comment type="caution">
    <text evidence="1">The sequence shown here is derived from an EMBL/GenBank/DDBJ whole genome shotgun (WGS) entry which is preliminary data.</text>
</comment>
<name>A0ABT8YD42_9SPHN</name>
<accession>A0ABT8YD42</accession>
<dbReference type="RefSeq" id="WP_303545485.1">
    <property type="nucleotide sequence ID" value="NZ_JAUOTP010000009.1"/>
</dbReference>
<protein>
    <submittedName>
        <fullName evidence="1">Uncharacterized protein</fullName>
    </submittedName>
</protein>
<sequence length="72" mass="7791">MTASRKLRRTFSVEAGGRQHAALQALAREGKLAYRRTSKCQRRDGRSANALGHPAAMRFGGGEIVKVVVPGK</sequence>
<evidence type="ECO:0000313" key="1">
    <source>
        <dbReference type="EMBL" id="MDO6416245.1"/>
    </source>
</evidence>